<evidence type="ECO:0000313" key="4">
    <source>
        <dbReference type="Proteomes" id="UP000266673"/>
    </source>
</evidence>
<keyword evidence="4" id="KW-1185">Reference proteome</keyword>
<dbReference type="Proteomes" id="UP000266673">
    <property type="component" value="Unassembled WGS sequence"/>
</dbReference>
<dbReference type="OrthoDB" id="2441131at2759"/>
<accession>A0A397V1Q6</accession>
<dbReference type="AlphaFoldDB" id="A0A397V1Q6"/>
<comment type="caution">
    <text evidence="3">The sequence shown here is derived from an EMBL/GenBank/DDBJ whole genome shotgun (WGS) entry which is preliminary data.</text>
</comment>
<organism evidence="3 4">
    <name type="scientific">Gigaspora rosea</name>
    <dbReference type="NCBI Taxonomy" id="44941"/>
    <lineage>
        <taxon>Eukaryota</taxon>
        <taxon>Fungi</taxon>
        <taxon>Fungi incertae sedis</taxon>
        <taxon>Mucoromycota</taxon>
        <taxon>Glomeromycotina</taxon>
        <taxon>Glomeromycetes</taxon>
        <taxon>Diversisporales</taxon>
        <taxon>Gigasporaceae</taxon>
        <taxon>Gigaspora</taxon>
    </lineage>
</organism>
<evidence type="ECO:0000256" key="2">
    <source>
        <dbReference type="SAM" id="Phobius"/>
    </source>
</evidence>
<reference evidence="3 4" key="1">
    <citation type="submission" date="2018-06" db="EMBL/GenBank/DDBJ databases">
        <title>Comparative genomics reveals the genomic features of Rhizophagus irregularis, R. cerebriforme, R. diaphanum and Gigaspora rosea, and their symbiotic lifestyle signature.</title>
        <authorList>
            <person name="Morin E."/>
            <person name="San Clemente H."/>
            <person name="Chen E.C.H."/>
            <person name="De La Providencia I."/>
            <person name="Hainaut M."/>
            <person name="Kuo A."/>
            <person name="Kohler A."/>
            <person name="Murat C."/>
            <person name="Tang N."/>
            <person name="Roy S."/>
            <person name="Loubradou J."/>
            <person name="Henrissat B."/>
            <person name="Grigoriev I.V."/>
            <person name="Corradi N."/>
            <person name="Roux C."/>
            <person name="Martin F.M."/>
        </authorList>
    </citation>
    <scope>NUCLEOTIDE SEQUENCE [LARGE SCALE GENOMIC DNA]</scope>
    <source>
        <strain evidence="3 4">DAOM 194757</strain>
    </source>
</reference>
<feature type="transmembrane region" description="Helical" evidence="2">
    <location>
        <begin position="137"/>
        <end position="162"/>
    </location>
</feature>
<keyword evidence="2" id="KW-0472">Membrane</keyword>
<evidence type="ECO:0000313" key="3">
    <source>
        <dbReference type="EMBL" id="RIB13853.1"/>
    </source>
</evidence>
<gene>
    <name evidence="3" type="ORF">C2G38_2040651</name>
</gene>
<keyword evidence="2" id="KW-1133">Transmembrane helix</keyword>
<keyword evidence="1" id="KW-0175">Coiled coil</keyword>
<protein>
    <submittedName>
        <fullName evidence="3">Uncharacterized protein</fullName>
    </submittedName>
</protein>
<keyword evidence="2" id="KW-0812">Transmembrane</keyword>
<dbReference type="EMBL" id="QKWP01000886">
    <property type="protein sequence ID" value="RIB13853.1"/>
    <property type="molecule type" value="Genomic_DNA"/>
</dbReference>
<evidence type="ECO:0000256" key="1">
    <source>
        <dbReference type="SAM" id="Coils"/>
    </source>
</evidence>
<feature type="coiled-coil region" evidence="1">
    <location>
        <begin position="167"/>
        <end position="234"/>
    </location>
</feature>
<sequence>MWLERAPNLNGGQVFQQSSYNSKTIEASVIPQSIFLIPNIQKIVDEALAKQKAIYDTEMEKLRKELQLQNIQKTQTLIPQTVEPGSEFDGINLATTKALGWKVDKPFKFAIKGNSEHIFEAIGYSDPILDILLLEGAWLIVSFVLVEATFILLVFFFQLFFFSDKENKHLQNSLDHLHEKNKHMQNDLDHLYKENKHMQLSINQIIPLTKQLNVSNLEDELEQISLKADSSSNDSKTGGNAVEKAKYTLHILILKSSEGYDYFSPEEIKEQIAYRIFNSAKYLGRKILAKDIHVYHQKSLYNHYTPREWAKKKSAQLQERLDVVAYIVVFILLQQQGYRVVHYSSWSYMLKCLSNPKYYHIDKRFWMNGNENFVRSLEYTRYKYKEAGKQYLCASLKIDYFNSKYIGIQGKLINIDFLDSKNNCEYVR</sequence>
<proteinExistence type="predicted"/>
<name>A0A397V1Q6_9GLOM</name>